<reference evidence="7" key="1">
    <citation type="journal article" date="2019" name="Gigascience">
        <title>De novo genome assembly of the endangered Acer yangbiense, a plant species with extremely small populations endemic to Yunnan Province, China.</title>
        <authorList>
            <person name="Yang J."/>
            <person name="Wariss H.M."/>
            <person name="Tao L."/>
            <person name="Zhang R."/>
            <person name="Yun Q."/>
            <person name="Hollingsworth P."/>
            <person name="Dao Z."/>
            <person name="Luo G."/>
            <person name="Guo H."/>
            <person name="Ma Y."/>
            <person name="Sun W."/>
        </authorList>
    </citation>
    <scope>NUCLEOTIDE SEQUENCE [LARGE SCALE GENOMIC DNA]</scope>
    <source>
        <strain evidence="7">cv. br00</strain>
    </source>
</reference>
<keyword evidence="3" id="KW-0813">Transport</keyword>
<evidence type="ECO:0000256" key="4">
    <source>
        <dbReference type="ARBA" id="ARBA00022982"/>
    </source>
</evidence>
<dbReference type="GO" id="GO:0009055">
    <property type="term" value="F:electron transfer activity"/>
    <property type="evidence" value="ECO:0007669"/>
    <property type="project" value="InterPro"/>
</dbReference>
<dbReference type="EMBL" id="VDCV01000008">
    <property type="protein sequence ID" value="KAB5545098.1"/>
    <property type="molecule type" value="Genomic_DNA"/>
</dbReference>
<evidence type="ECO:0000256" key="1">
    <source>
        <dbReference type="ARBA" id="ARBA00004305"/>
    </source>
</evidence>
<dbReference type="Gene3D" id="3.40.50.620">
    <property type="entry name" value="HUPs"/>
    <property type="match status" value="1"/>
</dbReference>
<evidence type="ECO:0000259" key="5">
    <source>
        <dbReference type="SMART" id="SM00893"/>
    </source>
</evidence>
<dbReference type="InterPro" id="IPR033948">
    <property type="entry name" value="ETF_beta_N"/>
</dbReference>
<dbReference type="PANTHER" id="PTHR21294:SF8">
    <property type="entry name" value="ELECTRON TRANSFER FLAVOPROTEIN SUBUNIT BETA"/>
    <property type="match status" value="1"/>
</dbReference>
<comment type="subcellular location">
    <subcellularLocation>
        <location evidence="1">Mitochondrion matrix</location>
    </subcellularLocation>
</comment>
<gene>
    <name evidence="6" type="ORF">DKX38_013210</name>
</gene>
<evidence type="ECO:0000256" key="3">
    <source>
        <dbReference type="ARBA" id="ARBA00022448"/>
    </source>
</evidence>
<organism evidence="6 7">
    <name type="scientific">Salix brachista</name>
    <dbReference type="NCBI Taxonomy" id="2182728"/>
    <lineage>
        <taxon>Eukaryota</taxon>
        <taxon>Viridiplantae</taxon>
        <taxon>Streptophyta</taxon>
        <taxon>Embryophyta</taxon>
        <taxon>Tracheophyta</taxon>
        <taxon>Spermatophyta</taxon>
        <taxon>Magnoliopsida</taxon>
        <taxon>eudicotyledons</taxon>
        <taxon>Gunneridae</taxon>
        <taxon>Pentapetalae</taxon>
        <taxon>rosids</taxon>
        <taxon>fabids</taxon>
        <taxon>Malpighiales</taxon>
        <taxon>Salicaceae</taxon>
        <taxon>Saliceae</taxon>
        <taxon>Salix</taxon>
    </lineage>
</organism>
<keyword evidence="4" id="KW-0249">Electron transport</keyword>
<dbReference type="GO" id="GO:0033539">
    <property type="term" value="P:fatty acid beta-oxidation using acyl-CoA dehydrogenase"/>
    <property type="evidence" value="ECO:0007669"/>
    <property type="project" value="TreeGrafter"/>
</dbReference>
<dbReference type="AlphaFoldDB" id="A0A5N5LR59"/>
<dbReference type="SMART" id="SM00893">
    <property type="entry name" value="ETF"/>
    <property type="match status" value="1"/>
</dbReference>
<dbReference type="InterPro" id="IPR000049">
    <property type="entry name" value="ET-Flavoprotein_bsu_CS"/>
</dbReference>
<dbReference type="GO" id="GO:0009063">
    <property type="term" value="P:amino acid catabolic process"/>
    <property type="evidence" value="ECO:0007669"/>
    <property type="project" value="TreeGrafter"/>
</dbReference>
<dbReference type="SUPFAM" id="SSF52402">
    <property type="entry name" value="Adenine nucleotide alpha hydrolases-like"/>
    <property type="match status" value="1"/>
</dbReference>
<name>A0A5N5LR59_9ROSI</name>
<dbReference type="GO" id="GO:0005759">
    <property type="term" value="C:mitochondrial matrix"/>
    <property type="evidence" value="ECO:0007669"/>
    <property type="project" value="UniProtKB-SubCell"/>
</dbReference>
<dbReference type="InterPro" id="IPR014729">
    <property type="entry name" value="Rossmann-like_a/b/a_fold"/>
</dbReference>
<accession>A0A5N5LR59</accession>
<dbReference type="CDD" id="cd01714">
    <property type="entry name" value="ETF_beta"/>
    <property type="match status" value="1"/>
</dbReference>
<sequence>MSVPPLTILSISEGSSLILLLPSQSAGHIDPGESTAKKTPTMKILVAIKRVVDYAVKIRVKSDKSGVETLNVKMSMNPFCEIALEEALRIKQSGLASEVVAVSMGPSQCVDTLRTGLAMGADRGIHVESTASLYPLTVAKLLKALVDVEKPGVIILGKQAIDDDCNQTGQMVAGLLGWPQGTFASKEARLSRLKKLRIVNFRQISWLALEVYALDVGVLLDTEKQVATVEREVDDGLETLCLDLPAVITTDLRLNQPRYATLPNIMKAKSKVIKKYTPQELNVEVKSDIEIVEVTEPPKRKAGVIVSSVDELIDKLRNEAHVI</sequence>
<feature type="domain" description="Electron transfer flavoprotein alpha/beta-subunit N-terminal" evidence="5">
    <location>
        <begin position="64"/>
        <end position="285"/>
    </location>
</feature>
<dbReference type="InterPro" id="IPR012255">
    <property type="entry name" value="ETF_b"/>
</dbReference>
<dbReference type="Proteomes" id="UP000326939">
    <property type="component" value="Chromosome 8"/>
</dbReference>
<evidence type="ECO:0000256" key="2">
    <source>
        <dbReference type="ARBA" id="ARBA00007557"/>
    </source>
</evidence>
<protein>
    <recommendedName>
        <fullName evidence="5">Electron transfer flavoprotein alpha/beta-subunit N-terminal domain-containing protein</fullName>
    </recommendedName>
</protein>
<evidence type="ECO:0000313" key="6">
    <source>
        <dbReference type="EMBL" id="KAB5545098.1"/>
    </source>
</evidence>
<dbReference type="PROSITE" id="PS01065">
    <property type="entry name" value="ETF_BETA"/>
    <property type="match status" value="1"/>
</dbReference>
<proteinExistence type="inferred from homology"/>
<dbReference type="Pfam" id="PF01012">
    <property type="entry name" value="ETF"/>
    <property type="match status" value="2"/>
</dbReference>
<comment type="caution">
    <text evidence="6">The sequence shown here is derived from an EMBL/GenBank/DDBJ whole genome shotgun (WGS) entry which is preliminary data.</text>
</comment>
<keyword evidence="7" id="KW-1185">Reference proteome</keyword>
<dbReference type="PANTHER" id="PTHR21294">
    <property type="entry name" value="ELECTRON TRANSFER FLAVOPROTEIN BETA-SUBUNIT"/>
    <property type="match status" value="1"/>
</dbReference>
<dbReference type="InterPro" id="IPR014730">
    <property type="entry name" value="ETF_a/b_N"/>
</dbReference>
<comment type="similarity">
    <text evidence="2">Belongs to the ETF beta-subunit/FixA family.</text>
</comment>
<evidence type="ECO:0000313" key="7">
    <source>
        <dbReference type="Proteomes" id="UP000326939"/>
    </source>
</evidence>